<dbReference type="Gene3D" id="3.40.50.1820">
    <property type="entry name" value="alpha/beta hydrolase"/>
    <property type="match status" value="1"/>
</dbReference>
<name>A0A7W8K1Z0_9DEIO</name>
<keyword evidence="1" id="KW-0378">Hydrolase</keyword>
<dbReference type="InterPro" id="IPR051340">
    <property type="entry name" value="Haloalkane_dehalogenase"/>
</dbReference>
<evidence type="ECO:0000313" key="4">
    <source>
        <dbReference type="Proteomes" id="UP000552709"/>
    </source>
</evidence>
<dbReference type="InterPro" id="IPR000639">
    <property type="entry name" value="Epox_hydrolase-like"/>
</dbReference>
<gene>
    <name evidence="3" type="ORF">HNQ08_005152</name>
</gene>
<dbReference type="NCBIfam" id="NF002043">
    <property type="entry name" value="PRK00870.1"/>
    <property type="match status" value="1"/>
</dbReference>
<feature type="domain" description="AB hydrolase-1" evidence="2">
    <location>
        <begin position="51"/>
        <end position="287"/>
    </location>
</feature>
<dbReference type="InterPro" id="IPR000073">
    <property type="entry name" value="AB_hydrolase_1"/>
</dbReference>
<dbReference type="Proteomes" id="UP000552709">
    <property type="component" value="Unassembled WGS sequence"/>
</dbReference>
<evidence type="ECO:0000313" key="3">
    <source>
        <dbReference type="EMBL" id="MBB5366026.1"/>
    </source>
</evidence>
<comment type="caution">
    <text evidence="3">The sequence shown here is derived from an EMBL/GenBank/DDBJ whole genome shotgun (WGS) entry which is preliminary data.</text>
</comment>
<dbReference type="EMBL" id="JACHFL010000026">
    <property type="protein sequence ID" value="MBB5366026.1"/>
    <property type="molecule type" value="Genomic_DNA"/>
</dbReference>
<dbReference type="Pfam" id="PF00561">
    <property type="entry name" value="Abhydrolase_1"/>
    <property type="match status" value="1"/>
</dbReference>
<dbReference type="AlphaFoldDB" id="A0A7W8K1Z0"/>
<proteinExistence type="predicted"/>
<keyword evidence="4" id="KW-1185">Reference proteome</keyword>
<evidence type="ECO:0000256" key="1">
    <source>
        <dbReference type="ARBA" id="ARBA00022801"/>
    </source>
</evidence>
<dbReference type="RefSeq" id="WP_184137920.1">
    <property type="nucleotide sequence ID" value="NZ_JACHFL010000026.1"/>
</dbReference>
<dbReference type="InterPro" id="IPR029058">
    <property type="entry name" value="AB_hydrolase_fold"/>
</dbReference>
<dbReference type="PANTHER" id="PTHR42977">
    <property type="entry name" value="HYDROLASE-RELATED"/>
    <property type="match status" value="1"/>
</dbReference>
<dbReference type="PANTHER" id="PTHR42977:SF3">
    <property type="entry name" value="AB HYDROLASE-1 DOMAIN-CONTAINING PROTEIN"/>
    <property type="match status" value="1"/>
</dbReference>
<reference evidence="3 4" key="1">
    <citation type="submission" date="2020-08" db="EMBL/GenBank/DDBJ databases">
        <title>Genomic Encyclopedia of Type Strains, Phase IV (KMG-IV): sequencing the most valuable type-strain genomes for metagenomic binning, comparative biology and taxonomic classification.</title>
        <authorList>
            <person name="Goeker M."/>
        </authorList>
    </citation>
    <scope>NUCLEOTIDE SEQUENCE [LARGE SCALE GENOMIC DNA]</scope>
    <source>
        <strain evidence="3 4">DSM 27939</strain>
    </source>
</reference>
<accession>A0A7W8K1Z0</accession>
<dbReference type="PRINTS" id="PR00412">
    <property type="entry name" value="EPOXHYDRLASE"/>
</dbReference>
<dbReference type="PRINTS" id="PR00111">
    <property type="entry name" value="ABHYDROLASE"/>
</dbReference>
<protein>
    <submittedName>
        <fullName evidence="3">Pimeloyl-ACP methyl ester carboxylesterase</fullName>
    </submittedName>
</protein>
<sequence length="311" mass="33904">MIPIPALRTPDAAFANLPGYPFAPQYLDDLAGFEGLRLHYLDEGPRDAAQTFLCLHGQPTWSYLYRKMIPVFTGVGHRAVAPDLYGFGKSDKPSDDEIYSFEFHRDTLLRFIERLDLRNITLVCQDWGGLLGLTLPMALPGRFARLLVMNTALGTGDVPLGRGFLAWRAYAEARPDLDVAALLRRSSPGLSDAEAAAYAAPFPDASFKGGVRAFPRLVPDRPDAPGAELSRQAREWFQTQWQGQSFMAVGQADPVLGPPAMRLLRSQLPGCPPPLELEEVGHFVQEDAGEQVARAALAAFARGDSAAPAEG</sequence>
<organism evidence="3 4">
    <name type="scientific">Deinococcus humi</name>
    <dbReference type="NCBI Taxonomy" id="662880"/>
    <lineage>
        <taxon>Bacteria</taxon>
        <taxon>Thermotogati</taxon>
        <taxon>Deinococcota</taxon>
        <taxon>Deinococci</taxon>
        <taxon>Deinococcales</taxon>
        <taxon>Deinococcaceae</taxon>
        <taxon>Deinococcus</taxon>
    </lineage>
</organism>
<evidence type="ECO:0000259" key="2">
    <source>
        <dbReference type="Pfam" id="PF00561"/>
    </source>
</evidence>
<dbReference type="SUPFAM" id="SSF53474">
    <property type="entry name" value="alpha/beta-Hydrolases"/>
    <property type="match status" value="1"/>
</dbReference>
<dbReference type="GO" id="GO:0004301">
    <property type="term" value="F:epoxide hydrolase activity"/>
    <property type="evidence" value="ECO:0007669"/>
    <property type="project" value="TreeGrafter"/>
</dbReference>